<feature type="transmembrane region" description="Helical" evidence="6">
    <location>
        <begin position="104"/>
        <end position="123"/>
    </location>
</feature>
<sequence length="257" mass="26973">MELFIKIFVCFLAGAGAGIGTGFAGMSAAAVISPMLITFLGIPAYTAVGIALASDVLASAVSAYTYKKNKNLDIKNGLIMMVFVLLFTLVGSFVASLVPNATMSNFSVFMTMLLGIKFIVKPVMTTKEAMESIPQRTRMVKSVIGGIVIGFICGFVGAGGGMMMLLVLTTMLGYELKCAVGTSVFVMTFTALTGCVSHFAIGGMPDALTLILCVAFTFVWARIAATIANQAQPKVLNRVTGVVLLLLGVVILGVNFF</sequence>
<feature type="transmembrane region" description="Helical" evidence="6">
    <location>
        <begin position="45"/>
        <end position="66"/>
    </location>
</feature>
<evidence type="ECO:0000313" key="8">
    <source>
        <dbReference type="Proteomes" id="UP000194903"/>
    </source>
</evidence>
<dbReference type="OrthoDB" id="9781997at2"/>
<name>A0A252F1L7_9FIRM</name>
<gene>
    <name evidence="7" type="ORF">CBW42_11095</name>
</gene>
<feature type="transmembrane region" description="Helical" evidence="6">
    <location>
        <begin position="208"/>
        <end position="229"/>
    </location>
</feature>
<evidence type="ECO:0000256" key="5">
    <source>
        <dbReference type="ARBA" id="ARBA00023136"/>
    </source>
</evidence>
<evidence type="ECO:0000256" key="4">
    <source>
        <dbReference type="ARBA" id="ARBA00022989"/>
    </source>
</evidence>
<dbReference type="RefSeq" id="WP_087021395.1">
    <property type="nucleotide sequence ID" value="NZ_CP178353.1"/>
</dbReference>
<dbReference type="PANTHER" id="PTHR43701">
    <property type="entry name" value="MEMBRANE TRANSPORTER PROTEIN MJ0441-RELATED"/>
    <property type="match status" value="1"/>
</dbReference>
<evidence type="ECO:0000256" key="3">
    <source>
        <dbReference type="ARBA" id="ARBA00022692"/>
    </source>
</evidence>
<feature type="transmembrane region" description="Helical" evidence="6">
    <location>
        <begin position="143"/>
        <end position="168"/>
    </location>
</feature>
<feature type="transmembrane region" description="Helical" evidence="6">
    <location>
        <begin position="78"/>
        <end position="98"/>
    </location>
</feature>
<dbReference type="Proteomes" id="UP000194903">
    <property type="component" value="Unassembled WGS sequence"/>
</dbReference>
<evidence type="ECO:0000256" key="2">
    <source>
        <dbReference type="ARBA" id="ARBA00009142"/>
    </source>
</evidence>
<dbReference type="GO" id="GO:0005886">
    <property type="term" value="C:plasma membrane"/>
    <property type="evidence" value="ECO:0007669"/>
    <property type="project" value="UniProtKB-SubCell"/>
</dbReference>
<comment type="caution">
    <text evidence="7">The sequence shown here is derived from an EMBL/GenBank/DDBJ whole genome shotgun (WGS) entry which is preliminary data.</text>
</comment>
<dbReference type="InterPro" id="IPR002781">
    <property type="entry name" value="TM_pro_TauE-like"/>
</dbReference>
<accession>A0A252F1L7</accession>
<evidence type="ECO:0000313" key="7">
    <source>
        <dbReference type="EMBL" id="OUM19704.1"/>
    </source>
</evidence>
<organism evidence="7 8">
    <name type="scientific">Butyricicoccus porcorum</name>
    <dbReference type="NCBI Taxonomy" id="1945634"/>
    <lineage>
        <taxon>Bacteria</taxon>
        <taxon>Bacillati</taxon>
        <taxon>Bacillota</taxon>
        <taxon>Clostridia</taxon>
        <taxon>Eubacteriales</taxon>
        <taxon>Butyricicoccaceae</taxon>
        <taxon>Butyricicoccus</taxon>
    </lineage>
</organism>
<feature type="transmembrane region" description="Helical" evidence="6">
    <location>
        <begin position="235"/>
        <end position="256"/>
    </location>
</feature>
<dbReference type="EMBL" id="NHOC01000010">
    <property type="protein sequence ID" value="OUM19704.1"/>
    <property type="molecule type" value="Genomic_DNA"/>
</dbReference>
<dbReference type="Pfam" id="PF01925">
    <property type="entry name" value="TauE"/>
    <property type="match status" value="1"/>
</dbReference>
<comment type="similarity">
    <text evidence="2 6">Belongs to the 4-toluene sulfonate uptake permease (TSUP) (TC 2.A.102) family.</text>
</comment>
<keyword evidence="8" id="KW-1185">Reference proteome</keyword>
<reference evidence="7 8" key="1">
    <citation type="submission" date="2017-05" db="EMBL/GenBank/DDBJ databases">
        <title>Butyricicoccus porcorum sp. nov. a butyrate-producing bacterium from the swine intestinal tract.</title>
        <authorList>
            <person name="Trachsel J."/>
            <person name="Humphrey S."/>
            <person name="Allen H.K."/>
        </authorList>
    </citation>
    <scope>NUCLEOTIDE SEQUENCE [LARGE SCALE GENOMIC DNA]</scope>
    <source>
        <strain evidence="7">BB10</strain>
    </source>
</reference>
<proteinExistence type="inferred from homology"/>
<dbReference type="PANTHER" id="PTHR43701:SF5">
    <property type="entry name" value="MEMBRANE TRANSPORTER PROTEIN-RELATED"/>
    <property type="match status" value="1"/>
</dbReference>
<keyword evidence="3 6" id="KW-0812">Transmembrane</keyword>
<keyword evidence="5 6" id="KW-0472">Membrane</keyword>
<evidence type="ECO:0000256" key="6">
    <source>
        <dbReference type="RuleBase" id="RU363041"/>
    </source>
</evidence>
<comment type="subcellular location">
    <subcellularLocation>
        <location evidence="6">Cell membrane</location>
        <topology evidence="6">Multi-pass membrane protein</topology>
    </subcellularLocation>
    <subcellularLocation>
        <location evidence="1">Membrane</location>
        <topology evidence="1">Multi-pass membrane protein</topology>
    </subcellularLocation>
</comment>
<feature type="transmembrane region" description="Helical" evidence="6">
    <location>
        <begin position="180"/>
        <end position="201"/>
    </location>
</feature>
<evidence type="ECO:0000256" key="1">
    <source>
        <dbReference type="ARBA" id="ARBA00004141"/>
    </source>
</evidence>
<keyword evidence="6" id="KW-1003">Cell membrane</keyword>
<protein>
    <recommendedName>
        <fullName evidence="6">Probable membrane transporter protein</fullName>
    </recommendedName>
</protein>
<dbReference type="InterPro" id="IPR051598">
    <property type="entry name" value="TSUP/Inactive_protease-like"/>
</dbReference>
<dbReference type="AlphaFoldDB" id="A0A252F1L7"/>
<keyword evidence="4 6" id="KW-1133">Transmembrane helix</keyword>